<name>A0ABQ8T713_PERAM</name>
<reference evidence="1 2" key="1">
    <citation type="journal article" date="2022" name="Allergy">
        <title>Genome assembly and annotation of Periplaneta americana reveal a comprehensive cockroach allergen profile.</title>
        <authorList>
            <person name="Wang L."/>
            <person name="Xiong Q."/>
            <person name="Saelim N."/>
            <person name="Wang L."/>
            <person name="Nong W."/>
            <person name="Wan A.T."/>
            <person name="Shi M."/>
            <person name="Liu X."/>
            <person name="Cao Q."/>
            <person name="Hui J.H.L."/>
            <person name="Sookrung N."/>
            <person name="Leung T.F."/>
            <person name="Tungtrongchitr A."/>
            <person name="Tsui S.K.W."/>
        </authorList>
    </citation>
    <scope>NUCLEOTIDE SEQUENCE [LARGE SCALE GENOMIC DNA]</scope>
    <source>
        <strain evidence="1">PWHHKU_190912</strain>
    </source>
</reference>
<evidence type="ECO:0000313" key="2">
    <source>
        <dbReference type="Proteomes" id="UP001148838"/>
    </source>
</evidence>
<evidence type="ECO:0000313" key="1">
    <source>
        <dbReference type="EMBL" id="KAJ4441692.1"/>
    </source>
</evidence>
<organism evidence="1 2">
    <name type="scientific">Periplaneta americana</name>
    <name type="common">American cockroach</name>
    <name type="synonym">Blatta americana</name>
    <dbReference type="NCBI Taxonomy" id="6978"/>
    <lineage>
        <taxon>Eukaryota</taxon>
        <taxon>Metazoa</taxon>
        <taxon>Ecdysozoa</taxon>
        <taxon>Arthropoda</taxon>
        <taxon>Hexapoda</taxon>
        <taxon>Insecta</taxon>
        <taxon>Pterygota</taxon>
        <taxon>Neoptera</taxon>
        <taxon>Polyneoptera</taxon>
        <taxon>Dictyoptera</taxon>
        <taxon>Blattodea</taxon>
        <taxon>Blattoidea</taxon>
        <taxon>Blattidae</taxon>
        <taxon>Blattinae</taxon>
        <taxon>Periplaneta</taxon>
    </lineage>
</organism>
<accession>A0ABQ8T713</accession>
<protein>
    <submittedName>
        <fullName evidence="1">Uncharacterized protein</fullName>
    </submittedName>
</protein>
<proteinExistence type="predicted"/>
<gene>
    <name evidence="1" type="ORF">ANN_11550</name>
</gene>
<dbReference type="Proteomes" id="UP001148838">
    <property type="component" value="Unassembled WGS sequence"/>
</dbReference>
<dbReference type="EMBL" id="JAJSOF020000015">
    <property type="protein sequence ID" value="KAJ4441692.1"/>
    <property type="molecule type" value="Genomic_DNA"/>
</dbReference>
<comment type="caution">
    <text evidence="1">The sequence shown here is derived from an EMBL/GenBank/DDBJ whole genome shotgun (WGS) entry which is preliminary data.</text>
</comment>
<keyword evidence="2" id="KW-1185">Reference proteome</keyword>
<sequence length="153" mass="16404">MAGLFEGGNEPAGSLKAICKSRLSMHANEAATALFLPLSKATNKDDRPLRNAVGREICSPHPQFTCCSVAASGCTLAPSRASELARLGAADRLPPPGLAGLRRIPSSHPAVLSTRIRLSVRRTEAKRVDVLRLEDESPLLFSPHLTLETGWKK</sequence>